<sequence>MLVLGKIIGQPLPEILDCVDSSLHIIQSLILLKLSSLQLGHLHSLINIIYRLFSKVASSLRPELCRWYHDSGQFLGSCSSWQQLQIILAYL</sequence>
<evidence type="ECO:0000313" key="1">
    <source>
        <dbReference type="EMBL" id="PON34136.1"/>
    </source>
</evidence>
<gene>
    <name evidence="1" type="ORF">PanWU01x14_346790</name>
</gene>
<dbReference type="Proteomes" id="UP000237105">
    <property type="component" value="Unassembled WGS sequence"/>
</dbReference>
<dbReference type="AlphaFoldDB" id="A0A2P5AC77"/>
<comment type="caution">
    <text evidence="1">The sequence shown here is derived from an EMBL/GenBank/DDBJ whole genome shotgun (WGS) entry which is preliminary data.</text>
</comment>
<keyword evidence="2" id="KW-1185">Reference proteome</keyword>
<dbReference type="EMBL" id="JXTB01000678">
    <property type="protein sequence ID" value="PON34136.1"/>
    <property type="molecule type" value="Genomic_DNA"/>
</dbReference>
<accession>A0A2P5AC77</accession>
<reference evidence="2" key="1">
    <citation type="submission" date="2016-06" db="EMBL/GenBank/DDBJ databases">
        <title>Parallel loss of symbiosis genes in relatives of nitrogen-fixing non-legume Parasponia.</title>
        <authorList>
            <person name="Van Velzen R."/>
            <person name="Holmer R."/>
            <person name="Bu F."/>
            <person name="Rutten L."/>
            <person name="Van Zeijl A."/>
            <person name="Liu W."/>
            <person name="Santuari L."/>
            <person name="Cao Q."/>
            <person name="Sharma T."/>
            <person name="Shen D."/>
            <person name="Roswanjaya Y."/>
            <person name="Wardhani T."/>
            <person name="Kalhor M.S."/>
            <person name="Jansen J."/>
            <person name="Van den Hoogen J."/>
            <person name="Gungor B."/>
            <person name="Hartog M."/>
            <person name="Hontelez J."/>
            <person name="Verver J."/>
            <person name="Yang W.-C."/>
            <person name="Schijlen E."/>
            <person name="Repin R."/>
            <person name="Schilthuizen M."/>
            <person name="Schranz E."/>
            <person name="Heidstra R."/>
            <person name="Miyata K."/>
            <person name="Fedorova E."/>
            <person name="Kohlen W."/>
            <person name="Bisseling T."/>
            <person name="Smit S."/>
            <person name="Geurts R."/>
        </authorList>
    </citation>
    <scope>NUCLEOTIDE SEQUENCE [LARGE SCALE GENOMIC DNA]</scope>
    <source>
        <strain evidence="2">cv. WU1-14</strain>
    </source>
</reference>
<proteinExistence type="predicted"/>
<protein>
    <submittedName>
        <fullName evidence="1">Uncharacterized protein</fullName>
    </submittedName>
</protein>
<name>A0A2P5AC77_PARAD</name>
<evidence type="ECO:0000313" key="2">
    <source>
        <dbReference type="Proteomes" id="UP000237105"/>
    </source>
</evidence>
<organism evidence="1 2">
    <name type="scientific">Parasponia andersonii</name>
    <name type="common">Sponia andersonii</name>
    <dbReference type="NCBI Taxonomy" id="3476"/>
    <lineage>
        <taxon>Eukaryota</taxon>
        <taxon>Viridiplantae</taxon>
        <taxon>Streptophyta</taxon>
        <taxon>Embryophyta</taxon>
        <taxon>Tracheophyta</taxon>
        <taxon>Spermatophyta</taxon>
        <taxon>Magnoliopsida</taxon>
        <taxon>eudicotyledons</taxon>
        <taxon>Gunneridae</taxon>
        <taxon>Pentapetalae</taxon>
        <taxon>rosids</taxon>
        <taxon>fabids</taxon>
        <taxon>Rosales</taxon>
        <taxon>Cannabaceae</taxon>
        <taxon>Parasponia</taxon>
    </lineage>
</organism>